<accession>A0A074X733</accession>
<dbReference type="HOGENOM" id="CLU_091393_0_0_1"/>
<feature type="transmembrane region" description="Helical" evidence="1">
    <location>
        <begin position="31"/>
        <end position="49"/>
    </location>
</feature>
<dbReference type="Proteomes" id="UP000030706">
    <property type="component" value="Unassembled WGS sequence"/>
</dbReference>
<dbReference type="RefSeq" id="XP_029757355.1">
    <property type="nucleotide sequence ID" value="XM_029901147.1"/>
</dbReference>
<organism evidence="2 3">
    <name type="scientific">Aureobasidium pullulans EXF-150</name>
    <dbReference type="NCBI Taxonomy" id="1043002"/>
    <lineage>
        <taxon>Eukaryota</taxon>
        <taxon>Fungi</taxon>
        <taxon>Dikarya</taxon>
        <taxon>Ascomycota</taxon>
        <taxon>Pezizomycotina</taxon>
        <taxon>Dothideomycetes</taxon>
        <taxon>Dothideomycetidae</taxon>
        <taxon>Dothideales</taxon>
        <taxon>Saccotheciaceae</taxon>
        <taxon>Aureobasidium</taxon>
    </lineage>
</organism>
<keyword evidence="1" id="KW-0472">Membrane</keyword>
<keyword evidence="1" id="KW-0812">Transmembrane</keyword>
<keyword evidence="1" id="KW-1133">Transmembrane helix</keyword>
<dbReference type="OrthoDB" id="3815544at2759"/>
<name>A0A074X733_AURPU</name>
<evidence type="ECO:0000313" key="2">
    <source>
        <dbReference type="EMBL" id="KEQ81168.1"/>
    </source>
</evidence>
<dbReference type="GeneID" id="40743453"/>
<protein>
    <submittedName>
        <fullName evidence="2">Uncharacterized protein</fullName>
    </submittedName>
</protein>
<reference evidence="2 3" key="1">
    <citation type="journal article" date="2014" name="BMC Genomics">
        <title>Genome sequencing of four Aureobasidium pullulans varieties: biotechnological potential, stress tolerance, and description of new species.</title>
        <authorList>
            <person name="Gostin Ar C."/>
            <person name="Ohm R.A."/>
            <person name="Kogej T."/>
            <person name="Sonjak S."/>
            <person name="Turk M."/>
            <person name="Zajc J."/>
            <person name="Zalar P."/>
            <person name="Grube M."/>
            <person name="Sun H."/>
            <person name="Han J."/>
            <person name="Sharma A."/>
            <person name="Chiniquy J."/>
            <person name="Ngan C.Y."/>
            <person name="Lipzen A."/>
            <person name="Barry K."/>
            <person name="Grigoriev I.V."/>
            <person name="Gunde-Cimerman N."/>
        </authorList>
    </citation>
    <scope>NUCLEOTIDE SEQUENCE [LARGE SCALE GENOMIC DNA]</scope>
    <source>
        <strain evidence="2 3">EXF-150</strain>
    </source>
</reference>
<sequence>MTPKWWRNHSLPGSLACRARKHIISPTPTPSVFPFSFFLLSILLLYFTTKLKTFQSIPHPILTMLAKIIVSILSLCGRAQKEEAELLPMVRCDFGCDVHVHGRSADECSKPREPEKVEVPEVSKEHGSFCKFKHEVSTLLSIRVQERCLSKAPLQAPELPHNRREFRRPRRAIGWEGRMGIPPQDLVSTHVKVSKLRFSNEHQVQKYDVHGPPCVVRRAEQVGGLRAGAFVWPDGSLSLGRVHPKARNRTNASDVWSTHGHMVSYT</sequence>
<evidence type="ECO:0000313" key="3">
    <source>
        <dbReference type="Proteomes" id="UP000030706"/>
    </source>
</evidence>
<dbReference type="EMBL" id="KL584993">
    <property type="protein sequence ID" value="KEQ81168.1"/>
    <property type="molecule type" value="Genomic_DNA"/>
</dbReference>
<dbReference type="AlphaFoldDB" id="A0A074X733"/>
<proteinExistence type="predicted"/>
<evidence type="ECO:0000256" key="1">
    <source>
        <dbReference type="SAM" id="Phobius"/>
    </source>
</evidence>
<keyword evidence="3" id="KW-1185">Reference proteome</keyword>
<gene>
    <name evidence="2" type="ORF">M438DRAFT_280137</name>
</gene>